<dbReference type="PIRSF" id="PIRSF000530">
    <property type="entry name" value="Galactokinase"/>
    <property type="match status" value="1"/>
</dbReference>
<dbReference type="Pfam" id="PF10509">
    <property type="entry name" value="GalKase_gal_bdg"/>
    <property type="match status" value="1"/>
</dbReference>
<dbReference type="SUPFAM" id="SSF54211">
    <property type="entry name" value="Ribosomal protein S5 domain 2-like"/>
    <property type="match status" value="1"/>
</dbReference>
<evidence type="ECO:0000256" key="4">
    <source>
        <dbReference type="ARBA" id="ARBA00022741"/>
    </source>
</evidence>
<dbReference type="FunFam" id="3.30.230.10:FF:000023">
    <property type="entry name" value="Putative N-acetylgalactosamine kinase"/>
    <property type="match status" value="1"/>
</dbReference>
<dbReference type="FunFam" id="3.30.70.3170:FF:000001">
    <property type="entry name" value="galactokinase isoform X1"/>
    <property type="match status" value="1"/>
</dbReference>
<evidence type="ECO:0000256" key="2">
    <source>
        <dbReference type="ARBA" id="ARBA00011245"/>
    </source>
</evidence>
<dbReference type="Gene3D" id="3.30.70.3170">
    <property type="match status" value="1"/>
</dbReference>
<dbReference type="SUPFAM" id="SSF55060">
    <property type="entry name" value="GHMP Kinase, C-terminal domain"/>
    <property type="match status" value="1"/>
</dbReference>
<dbReference type="PRINTS" id="PR00959">
    <property type="entry name" value="MEVGALKINASE"/>
</dbReference>
<dbReference type="GO" id="GO:0005829">
    <property type="term" value="C:cytosol"/>
    <property type="evidence" value="ECO:0007669"/>
    <property type="project" value="TreeGrafter"/>
</dbReference>
<name>A0AAD3MRV6_LATJO</name>
<evidence type="ECO:0000313" key="15">
    <source>
        <dbReference type="EMBL" id="GLD58856.1"/>
    </source>
</evidence>
<feature type="domain" description="GHMP kinase N-terminal" evidence="12">
    <location>
        <begin position="111"/>
        <end position="196"/>
    </location>
</feature>
<dbReference type="InterPro" id="IPR036554">
    <property type="entry name" value="GHMP_kinase_C_sf"/>
</dbReference>
<dbReference type="GO" id="GO:0004335">
    <property type="term" value="F:galactokinase activity"/>
    <property type="evidence" value="ECO:0007669"/>
    <property type="project" value="InterPro"/>
</dbReference>
<dbReference type="AlphaFoldDB" id="A0AAD3MRV6"/>
<evidence type="ECO:0000259" key="12">
    <source>
        <dbReference type="Pfam" id="PF00288"/>
    </source>
</evidence>
<accession>A0AAD3MRV6</accession>
<feature type="domain" description="Galactokinase N-terminal" evidence="14">
    <location>
        <begin position="24"/>
        <end position="71"/>
    </location>
</feature>
<dbReference type="Pfam" id="PF08544">
    <property type="entry name" value="GHMP_kinases_C"/>
    <property type="match status" value="1"/>
</dbReference>
<dbReference type="NCBIfam" id="TIGR00131">
    <property type="entry name" value="gal_kin"/>
    <property type="match status" value="1"/>
</dbReference>
<evidence type="ECO:0000256" key="5">
    <source>
        <dbReference type="ARBA" id="ARBA00022777"/>
    </source>
</evidence>
<dbReference type="GO" id="GO:0033858">
    <property type="term" value="F:N-acetylgalactosamine kinase activity"/>
    <property type="evidence" value="ECO:0007669"/>
    <property type="project" value="UniProtKB-EC"/>
</dbReference>
<dbReference type="InterPro" id="IPR020568">
    <property type="entry name" value="Ribosomal_Su5_D2-typ_SF"/>
</dbReference>
<keyword evidence="4" id="KW-0547">Nucleotide-binding</keyword>
<dbReference type="InterPro" id="IPR006204">
    <property type="entry name" value="GHMP_kinase_N_dom"/>
</dbReference>
<keyword evidence="3" id="KW-0808">Transferase</keyword>
<dbReference type="PANTHER" id="PTHR10457:SF7">
    <property type="entry name" value="GALACTOKINASE-RELATED"/>
    <property type="match status" value="1"/>
</dbReference>
<evidence type="ECO:0000259" key="13">
    <source>
        <dbReference type="Pfam" id="PF08544"/>
    </source>
</evidence>
<dbReference type="Proteomes" id="UP001279410">
    <property type="component" value="Unassembled WGS sequence"/>
</dbReference>
<dbReference type="EMBL" id="BRZM01000035">
    <property type="protein sequence ID" value="GLD58856.1"/>
    <property type="molecule type" value="Genomic_DNA"/>
</dbReference>
<evidence type="ECO:0000256" key="10">
    <source>
        <dbReference type="ARBA" id="ARBA00080385"/>
    </source>
</evidence>
<proteinExistence type="inferred from homology"/>
<reference evidence="15" key="1">
    <citation type="submission" date="2022-08" db="EMBL/GenBank/DDBJ databases">
        <title>Genome sequencing of akame (Lates japonicus).</title>
        <authorList>
            <person name="Hashiguchi Y."/>
            <person name="Takahashi H."/>
        </authorList>
    </citation>
    <scope>NUCLEOTIDE SEQUENCE</scope>
    <source>
        <strain evidence="15">Kochi</strain>
    </source>
</reference>
<dbReference type="Pfam" id="PF00288">
    <property type="entry name" value="GHMP_kinases_N"/>
    <property type="match status" value="1"/>
</dbReference>
<comment type="catalytic activity">
    <reaction evidence="7">
        <text>N-acetyl-alpha-D-galactosamine + ATP = N-acetyl-alpha-D-galactosamine 1-phosphate + ADP + H(+)</text>
        <dbReference type="Rhea" id="RHEA:12617"/>
        <dbReference type="ChEBI" id="CHEBI:15378"/>
        <dbReference type="ChEBI" id="CHEBI:30616"/>
        <dbReference type="ChEBI" id="CHEBI:40356"/>
        <dbReference type="ChEBI" id="CHEBI:61970"/>
        <dbReference type="ChEBI" id="CHEBI:456216"/>
        <dbReference type="EC" id="2.7.1.157"/>
    </reaction>
</comment>
<dbReference type="FunFam" id="1.20.1440.340:FF:000001">
    <property type="entry name" value="N-acetylgalactosamine kinase isoform 2"/>
    <property type="match status" value="1"/>
</dbReference>
<dbReference type="Gene3D" id="3.30.230.10">
    <property type="match status" value="1"/>
</dbReference>
<protein>
    <recommendedName>
        <fullName evidence="9">N-acetylgalactosamine kinase</fullName>
        <ecNumber evidence="8">2.7.1.157</ecNumber>
    </recommendedName>
    <alternativeName>
        <fullName evidence="11">GalNAc kinase</fullName>
    </alternativeName>
    <alternativeName>
        <fullName evidence="10">Galactokinase 2</fullName>
    </alternativeName>
</protein>
<keyword evidence="5 15" id="KW-0418">Kinase</keyword>
<keyword evidence="6" id="KW-0067">ATP-binding</keyword>
<dbReference type="InterPro" id="IPR006203">
    <property type="entry name" value="GHMP_knse_ATP-bd_CS"/>
</dbReference>
<dbReference type="PROSITE" id="PS00627">
    <property type="entry name" value="GHMP_KINASES_ATP"/>
    <property type="match status" value="1"/>
</dbReference>
<keyword evidence="16" id="KW-1185">Reference proteome</keyword>
<dbReference type="InterPro" id="IPR006206">
    <property type="entry name" value="Mevalonate/galactokinase"/>
</dbReference>
<dbReference type="PROSITE" id="PS00106">
    <property type="entry name" value="GALACTOKINASE"/>
    <property type="match status" value="1"/>
</dbReference>
<evidence type="ECO:0000256" key="7">
    <source>
        <dbReference type="ARBA" id="ARBA00050556"/>
    </source>
</evidence>
<dbReference type="Gene3D" id="1.20.1440.340">
    <property type="match status" value="1"/>
</dbReference>
<evidence type="ECO:0000313" key="16">
    <source>
        <dbReference type="Proteomes" id="UP001279410"/>
    </source>
</evidence>
<dbReference type="InterPro" id="IPR019741">
    <property type="entry name" value="Galactokinase_CS"/>
</dbReference>
<comment type="subunit">
    <text evidence="2">Monomer.</text>
</comment>
<organism evidence="15 16">
    <name type="scientific">Lates japonicus</name>
    <name type="common">Japanese lates</name>
    <dbReference type="NCBI Taxonomy" id="270547"/>
    <lineage>
        <taxon>Eukaryota</taxon>
        <taxon>Metazoa</taxon>
        <taxon>Chordata</taxon>
        <taxon>Craniata</taxon>
        <taxon>Vertebrata</taxon>
        <taxon>Euteleostomi</taxon>
        <taxon>Actinopterygii</taxon>
        <taxon>Neopterygii</taxon>
        <taxon>Teleostei</taxon>
        <taxon>Neoteleostei</taxon>
        <taxon>Acanthomorphata</taxon>
        <taxon>Carangaria</taxon>
        <taxon>Carangaria incertae sedis</taxon>
        <taxon>Centropomidae</taxon>
        <taxon>Lates</taxon>
    </lineage>
</organism>
<evidence type="ECO:0000256" key="1">
    <source>
        <dbReference type="ARBA" id="ARBA00006566"/>
    </source>
</evidence>
<dbReference type="GO" id="GO:0006012">
    <property type="term" value="P:galactose metabolic process"/>
    <property type="evidence" value="ECO:0007669"/>
    <property type="project" value="InterPro"/>
</dbReference>
<feature type="domain" description="GHMP kinase C-terminal" evidence="13">
    <location>
        <begin position="356"/>
        <end position="429"/>
    </location>
</feature>
<dbReference type="PANTHER" id="PTHR10457">
    <property type="entry name" value="MEVALONATE KINASE/GALACTOKINASE"/>
    <property type="match status" value="1"/>
</dbReference>
<evidence type="ECO:0000256" key="8">
    <source>
        <dbReference type="ARBA" id="ARBA00066768"/>
    </source>
</evidence>
<comment type="caution">
    <text evidence="15">The sequence shown here is derived from an EMBL/GenBank/DDBJ whole genome shotgun (WGS) entry which is preliminary data.</text>
</comment>
<evidence type="ECO:0000256" key="11">
    <source>
        <dbReference type="ARBA" id="ARBA00083721"/>
    </source>
</evidence>
<dbReference type="EC" id="2.7.1.157" evidence="8"/>
<dbReference type="PRINTS" id="PR00473">
    <property type="entry name" value="GALCTOKINASE"/>
</dbReference>
<evidence type="ECO:0000256" key="3">
    <source>
        <dbReference type="ARBA" id="ARBA00022679"/>
    </source>
</evidence>
<evidence type="ECO:0000256" key="6">
    <source>
        <dbReference type="ARBA" id="ARBA00022840"/>
    </source>
</evidence>
<evidence type="ECO:0000259" key="14">
    <source>
        <dbReference type="Pfam" id="PF10509"/>
    </source>
</evidence>
<comment type="similarity">
    <text evidence="1">Belongs to the GHMP kinase family. GalK subfamily.</text>
</comment>
<dbReference type="InterPro" id="IPR014721">
    <property type="entry name" value="Ribsml_uS5_D2-typ_fold_subgr"/>
</dbReference>
<sequence length="458" mass="49838">MAANPPKLKTAITTNERLQNLKNAFESKYGESPLFYACAPGRVNLIGEHIDYCGYSVLPMAIEQNILAAVSVNNSGTIQLANTNPQYKDFTVSCSEDIAIDRDNPKWHYYFLCGVKGIQEKFGIAHLSGMSCVVDGTIPPSSGLSSSSALVCCAGLVTMEANQKSLSKVALAEICAKCERYIGTEGGGMDQSISFLAERGTAKLIEFQPLRATDVKLPDGAVFVISNCCIEMNKAASSHFNIRVVECRIATKMLAQARGLDPSRLLKLAQVQTEMEASLEEMQALVDEVLHPEPYSCEEICKVLGITSEQFSTELLSANTQHVTHFKLHQRAKHVYGEAARVLQFKTVCDSEPAESVRLLGDLMNQSHTSCRDLYECSCPELDQLVDICLKSGAVGSRLTGAGWGGCAVSMVPSEKVESFLQAVRKAYYLPDPRRAAMEKQSLFVSKPGGGAAVFFEK</sequence>
<dbReference type="InterPro" id="IPR000705">
    <property type="entry name" value="Galactokinase"/>
</dbReference>
<gene>
    <name evidence="15" type="ORF">AKAME5_001093100</name>
</gene>
<dbReference type="GO" id="GO:0005524">
    <property type="term" value="F:ATP binding"/>
    <property type="evidence" value="ECO:0007669"/>
    <property type="project" value="UniProtKB-KW"/>
</dbReference>
<evidence type="ECO:0000256" key="9">
    <source>
        <dbReference type="ARBA" id="ARBA00073048"/>
    </source>
</evidence>
<dbReference type="InterPro" id="IPR019539">
    <property type="entry name" value="GalKase_N"/>
</dbReference>
<dbReference type="InterPro" id="IPR013750">
    <property type="entry name" value="GHMP_kinase_C_dom"/>
</dbReference>